<dbReference type="AlphaFoldDB" id="A0AAV4T9J2"/>
<accession>A0AAV4T9J2</accession>
<name>A0AAV4T9J2_CAEEX</name>
<dbReference type="EMBL" id="BPLR01010781">
    <property type="protein sequence ID" value="GIY41941.1"/>
    <property type="molecule type" value="Genomic_DNA"/>
</dbReference>
<evidence type="ECO:0000313" key="2">
    <source>
        <dbReference type="Proteomes" id="UP001054945"/>
    </source>
</evidence>
<gene>
    <name evidence="1" type="ORF">CEXT_69051</name>
</gene>
<dbReference type="Proteomes" id="UP001054945">
    <property type="component" value="Unassembled WGS sequence"/>
</dbReference>
<comment type="caution">
    <text evidence="1">The sequence shown here is derived from an EMBL/GenBank/DDBJ whole genome shotgun (WGS) entry which is preliminary data.</text>
</comment>
<evidence type="ECO:0000313" key="1">
    <source>
        <dbReference type="EMBL" id="GIY41941.1"/>
    </source>
</evidence>
<reference evidence="1 2" key="1">
    <citation type="submission" date="2021-06" db="EMBL/GenBank/DDBJ databases">
        <title>Caerostris extrusa draft genome.</title>
        <authorList>
            <person name="Kono N."/>
            <person name="Arakawa K."/>
        </authorList>
    </citation>
    <scope>NUCLEOTIDE SEQUENCE [LARGE SCALE GENOMIC DNA]</scope>
</reference>
<organism evidence="1 2">
    <name type="scientific">Caerostris extrusa</name>
    <name type="common">Bark spider</name>
    <name type="synonym">Caerostris bankana</name>
    <dbReference type="NCBI Taxonomy" id="172846"/>
    <lineage>
        <taxon>Eukaryota</taxon>
        <taxon>Metazoa</taxon>
        <taxon>Ecdysozoa</taxon>
        <taxon>Arthropoda</taxon>
        <taxon>Chelicerata</taxon>
        <taxon>Arachnida</taxon>
        <taxon>Araneae</taxon>
        <taxon>Araneomorphae</taxon>
        <taxon>Entelegynae</taxon>
        <taxon>Araneoidea</taxon>
        <taxon>Araneidae</taxon>
        <taxon>Caerostris</taxon>
    </lineage>
</organism>
<sequence length="156" mass="18403">MSSMSRNWRRRSRQQQIQRCLPQQRLPEISLVFIVRCERRWFGNHEEHAIISATSSGLFRNPYSSFKNVCLADCHCNRSGGSIGRGSQTGPRVMVAPSLSAPPSPRPCHAILTWLFLFRREFHVQELRRRSRQQQMERCLPQHRFIRNEFAFYCVL</sequence>
<keyword evidence="2" id="KW-1185">Reference proteome</keyword>
<protein>
    <submittedName>
        <fullName evidence="1">Uncharacterized protein</fullName>
    </submittedName>
</protein>
<proteinExistence type="predicted"/>